<protein>
    <submittedName>
        <fullName evidence="6">Uncharacterized protein</fullName>
    </submittedName>
</protein>
<dbReference type="GO" id="GO:0005856">
    <property type="term" value="C:cytoskeleton"/>
    <property type="evidence" value="ECO:0007669"/>
    <property type="project" value="UniProtKB-SubCell"/>
</dbReference>
<comment type="caution">
    <text evidence="6">The sequence shown here is derived from an EMBL/GenBank/DDBJ whole genome shotgun (WGS) entry which is preliminary data.</text>
</comment>
<name>A0ABD3QZG5_9STRA</name>
<evidence type="ECO:0000256" key="4">
    <source>
        <dbReference type="SAM" id="Coils"/>
    </source>
</evidence>
<dbReference type="PANTHER" id="PTHR10901">
    <property type="entry name" value="TROPOMODULIN"/>
    <property type="match status" value="1"/>
</dbReference>
<dbReference type="PANTHER" id="PTHR10901:SF6">
    <property type="entry name" value="TROPOMODULIN, ISOFORM N"/>
    <property type="match status" value="1"/>
</dbReference>
<comment type="subcellular location">
    <subcellularLocation>
        <location evidence="1">Cytoplasm</location>
        <location evidence="1">Cytoskeleton</location>
    </subcellularLocation>
</comment>
<organism evidence="6 7">
    <name type="scientific">Stephanodiscus triporus</name>
    <dbReference type="NCBI Taxonomy" id="2934178"/>
    <lineage>
        <taxon>Eukaryota</taxon>
        <taxon>Sar</taxon>
        <taxon>Stramenopiles</taxon>
        <taxon>Ochrophyta</taxon>
        <taxon>Bacillariophyta</taxon>
        <taxon>Coscinodiscophyceae</taxon>
        <taxon>Thalassiosirophycidae</taxon>
        <taxon>Stephanodiscales</taxon>
        <taxon>Stephanodiscaceae</taxon>
        <taxon>Stephanodiscus</taxon>
    </lineage>
</organism>
<keyword evidence="2" id="KW-0963">Cytoplasm</keyword>
<evidence type="ECO:0000313" key="7">
    <source>
        <dbReference type="Proteomes" id="UP001530315"/>
    </source>
</evidence>
<dbReference type="SUPFAM" id="SSF52047">
    <property type="entry name" value="RNI-like"/>
    <property type="match status" value="1"/>
</dbReference>
<evidence type="ECO:0000313" key="6">
    <source>
        <dbReference type="EMBL" id="KAL3805765.1"/>
    </source>
</evidence>
<evidence type="ECO:0000256" key="2">
    <source>
        <dbReference type="ARBA" id="ARBA00022490"/>
    </source>
</evidence>
<keyword evidence="7" id="KW-1185">Reference proteome</keyword>
<proteinExistence type="predicted"/>
<evidence type="ECO:0000256" key="1">
    <source>
        <dbReference type="ARBA" id="ARBA00004245"/>
    </source>
</evidence>
<keyword evidence="4" id="KW-0175">Coiled coil</keyword>
<dbReference type="Proteomes" id="UP001530315">
    <property type="component" value="Unassembled WGS sequence"/>
</dbReference>
<dbReference type="AlphaFoldDB" id="A0ABD3QZG5"/>
<accession>A0ABD3QZG5</accession>
<gene>
    <name evidence="6" type="ORF">ACHAW5_005977</name>
</gene>
<dbReference type="InterPro" id="IPR004934">
    <property type="entry name" value="TMOD"/>
</dbReference>
<sequence>MCALASSSSASTPRTKGSTACYEPLSKCIKLPFTSSNGGALLVGSIIEIDTPPFQLGHVLLGEIVEIVIMDENMQPLAVYNDNAASPREHQAAPPATHHFFTREELLRQQREQQQLHASEYQALLQQHQQEKQQLGAMQRSGKFSADSEARLKHVHQSELLELQEKQQREQAEMIDLIFQSAAVASMEKGKGGKFSADEHVKYQPAVGISDGETAPSVAAGADALTMRRREETHAVMKDETLGEAGKEKRFAEIEDNYAVYKPRSSRWNNAAVAARPSDAFGGGRTTSISAFIKKLNANDPSLTTIILDGRKSVTTNEWTMLFDSLEENTHLTHLSVADCGLDDDTTLPLALALVENETLISLNLSYNRELTNETGNSLLKVLRQSNLVMKQLIFDGTNISFEVSAKIQGILDDRDETKILEK</sequence>
<dbReference type="InterPro" id="IPR032675">
    <property type="entry name" value="LRR_dom_sf"/>
</dbReference>
<feature type="coiled-coil region" evidence="4">
    <location>
        <begin position="111"/>
        <end position="173"/>
    </location>
</feature>
<feature type="region of interest" description="Disordered" evidence="5">
    <location>
        <begin position="1"/>
        <end position="20"/>
    </location>
</feature>
<feature type="compositionally biased region" description="Polar residues" evidence="5">
    <location>
        <begin position="1"/>
        <end position="18"/>
    </location>
</feature>
<dbReference type="EMBL" id="JALLAZ020000011">
    <property type="protein sequence ID" value="KAL3805765.1"/>
    <property type="molecule type" value="Genomic_DNA"/>
</dbReference>
<dbReference type="Gene3D" id="3.80.10.10">
    <property type="entry name" value="Ribonuclease Inhibitor"/>
    <property type="match status" value="1"/>
</dbReference>
<evidence type="ECO:0000256" key="3">
    <source>
        <dbReference type="ARBA" id="ARBA00023212"/>
    </source>
</evidence>
<reference evidence="6 7" key="1">
    <citation type="submission" date="2024-10" db="EMBL/GenBank/DDBJ databases">
        <title>Updated reference genomes for cyclostephanoid diatoms.</title>
        <authorList>
            <person name="Roberts W.R."/>
            <person name="Alverson A.J."/>
        </authorList>
    </citation>
    <scope>NUCLEOTIDE SEQUENCE [LARGE SCALE GENOMIC DNA]</scope>
    <source>
        <strain evidence="6 7">AJA276-08</strain>
    </source>
</reference>
<evidence type="ECO:0000256" key="5">
    <source>
        <dbReference type="SAM" id="MobiDB-lite"/>
    </source>
</evidence>
<keyword evidence="3" id="KW-0206">Cytoskeleton</keyword>